<dbReference type="GO" id="GO:0031071">
    <property type="term" value="F:cysteine desulfurase activity"/>
    <property type="evidence" value="ECO:0007669"/>
    <property type="project" value="UniProtKB-EC"/>
</dbReference>
<accession>A0A090WVU4</accession>
<protein>
    <submittedName>
        <fullName evidence="1">Cysteine desulfurase</fullName>
        <ecNumber evidence="1">2.8.1.7</ecNumber>
    </submittedName>
</protein>
<dbReference type="Proteomes" id="UP000029643">
    <property type="component" value="Unassembled WGS sequence"/>
</dbReference>
<keyword evidence="1" id="KW-0808">Transferase</keyword>
<dbReference type="EMBL" id="BBNU01000014">
    <property type="protein sequence ID" value="GAL81111.1"/>
    <property type="molecule type" value="Genomic_DNA"/>
</dbReference>
<sequence>MSIHPTMTNAEVEFICEAIELVAKNFETWGKDYCYNTSKNEYIHHTNLNTESDIIMGWFNLKHKS</sequence>
<organism evidence="1 2">
    <name type="scientific">Algibacter lectus</name>
    <dbReference type="NCBI Taxonomy" id="221126"/>
    <lineage>
        <taxon>Bacteria</taxon>
        <taxon>Pseudomonadati</taxon>
        <taxon>Bacteroidota</taxon>
        <taxon>Flavobacteriia</taxon>
        <taxon>Flavobacteriales</taxon>
        <taxon>Flavobacteriaceae</taxon>
        <taxon>Algibacter</taxon>
    </lineage>
</organism>
<evidence type="ECO:0000313" key="2">
    <source>
        <dbReference type="Proteomes" id="UP000029643"/>
    </source>
</evidence>
<dbReference type="EC" id="2.8.1.7" evidence="1"/>
<name>A0A090WVU4_9FLAO</name>
<comment type="caution">
    <text evidence="1">The sequence shown here is derived from an EMBL/GenBank/DDBJ whole genome shotgun (WGS) entry which is preliminary data.</text>
</comment>
<dbReference type="AlphaFoldDB" id="A0A090WVU4"/>
<proteinExistence type="predicted"/>
<gene>
    <name evidence="1" type="ORF">JCM19274_3855</name>
</gene>
<evidence type="ECO:0000313" key="1">
    <source>
        <dbReference type="EMBL" id="GAL81111.1"/>
    </source>
</evidence>
<reference evidence="1 2" key="1">
    <citation type="journal article" date="2014" name="Genome Announc.">
        <title>Draft Genome Sequences of Marine Flavobacterium Algibacter lectus Strains SS8 and NR4.</title>
        <authorList>
            <person name="Takatani N."/>
            <person name="Nakanishi M."/>
            <person name="Meirelles P."/>
            <person name="Mino S."/>
            <person name="Suda W."/>
            <person name="Oshima K."/>
            <person name="Hattori M."/>
            <person name="Ohkuma M."/>
            <person name="Hosokawa M."/>
            <person name="Miyashita K."/>
            <person name="Thompson F.L."/>
            <person name="Niwa A."/>
            <person name="Sawabe T."/>
            <person name="Sawabe T."/>
        </authorList>
    </citation>
    <scope>NUCLEOTIDE SEQUENCE [LARGE SCALE GENOMIC DNA]</scope>
    <source>
        <strain evidence="2">JCM19274</strain>
    </source>
</reference>